<feature type="transmembrane region" description="Helical" evidence="1">
    <location>
        <begin position="12"/>
        <end position="37"/>
    </location>
</feature>
<protein>
    <submittedName>
        <fullName evidence="2">Type II secretory pathway, pseudopilin PulG</fullName>
    </submittedName>
</protein>
<dbReference type="RefSeq" id="WP_091468703.1">
    <property type="nucleotide sequence ID" value="NZ_FNFX01000001.1"/>
</dbReference>
<proteinExistence type="predicted"/>
<evidence type="ECO:0000313" key="2">
    <source>
        <dbReference type="EMBL" id="SDK13690.1"/>
    </source>
</evidence>
<keyword evidence="1" id="KW-0472">Membrane</keyword>
<keyword evidence="1" id="KW-0812">Transmembrane</keyword>
<dbReference type="STRING" id="492660.SAMN05192566_0274"/>
<sequence>MRSGRQPQNAAAQAGFVLIGMFMLIMLSGLVMAQAAMRWQTQVLREREQELIRVGIAYRNAIGRYYNQTPGVVKTFPRSFEALLKDERFATPRQHLRKAYLDPITQREGWGIVEAPSGGIMGIYSLSDKPPFKTKGYHGELEHLNNKRYYGEWYFVYVPQEISGRNPL</sequence>
<keyword evidence="3" id="KW-1185">Reference proteome</keyword>
<gene>
    <name evidence="2" type="ORF">SAMN05192566_0274</name>
</gene>
<keyword evidence="1" id="KW-1133">Transmembrane helix</keyword>
<dbReference type="OrthoDB" id="5608857at2"/>
<dbReference type="Proteomes" id="UP000198629">
    <property type="component" value="Unassembled WGS sequence"/>
</dbReference>
<accession>A0A1G8ZHS7</accession>
<evidence type="ECO:0000256" key="1">
    <source>
        <dbReference type="SAM" id="Phobius"/>
    </source>
</evidence>
<reference evidence="3" key="1">
    <citation type="submission" date="2016-10" db="EMBL/GenBank/DDBJ databases">
        <authorList>
            <person name="Varghese N."/>
            <person name="Submissions S."/>
        </authorList>
    </citation>
    <scope>NUCLEOTIDE SEQUENCE [LARGE SCALE GENOMIC DNA]</scope>
    <source>
        <strain evidence="3">CBMB127</strain>
    </source>
</reference>
<evidence type="ECO:0000313" key="3">
    <source>
        <dbReference type="Proteomes" id="UP000198629"/>
    </source>
</evidence>
<dbReference type="AlphaFoldDB" id="A0A1G8ZHS7"/>
<organism evidence="2 3">
    <name type="scientific">Methylophilus rhizosphaerae</name>
    <dbReference type="NCBI Taxonomy" id="492660"/>
    <lineage>
        <taxon>Bacteria</taxon>
        <taxon>Pseudomonadati</taxon>
        <taxon>Pseudomonadota</taxon>
        <taxon>Betaproteobacteria</taxon>
        <taxon>Nitrosomonadales</taxon>
        <taxon>Methylophilaceae</taxon>
        <taxon>Methylophilus</taxon>
    </lineage>
</organism>
<dbReference type="EMBL" id="FNFX01000001">
    <property type="protein sequence ID" value="SDK13690.1"/>
    <property type="molecule type" value="Genomic_DNA"/>
</dbReference>
<name>A0A1G8ZHS7_9PROT</name>